<dbReference type="AlphaFoldDB" id="A0A1S8WHZ9"/>
<proteinExistence type="predicted"/>
<dbReference type="SUPFAM" id="SSF56487">
    <property type="entry name" value="SRCR-like"/>
    <property type="match status" value="1"/>
</dbReference>
<protein>
    <recommendedName>
        <fullName evidence="3">SRCR domain-containing protein</fullName>
    </recommendedName>
</protein>
<evidence type="ECO:0000256" key="2">
    <source>
        <dbReference type="PROSITE-ProRule" id="PRU00196"/>
    </source>
</evidence>
<feature type="domain" description="SRCR" evidence="3">
    <location>
        <begin position="1"/>
        <end position="38"/>
    </location>
</feature>
<keyword evidence="1 2" id="KW-1015">Disulfide bond</keyword>
<dbReference type="EMBL" id="KV906902">
    <property type="protein sequence ID" value="OON14068.1"/>
    <property type="molecule type" value="Genomic_DNA"/>
</dbReference>
<dbReference type="Proteomes" id="UP000243686">
    <property type="component" value="Unassembled WGS sequence"/>
</dbReference>
<name>A0A1S8WHZ9_OPIVI</name>
<dbReference type="GO" id="GO:0016020">
    <property type="term" value="C:membrane"/>
    <property type="evidence" value="ECO:0007669"/>
    <property type="project" value="InterPro"/>
</dbReference>
<evidence type="ECO:0000256" key="1">
    <source>
        <dbReference type="ARBA" id="ARBA00023157"/>
    </source>
</evidence>
<feature type="non-terminal residue" evidence="4">
    <location>
        <position position="66"/>
    </location>
</feature>
<dbReference type="Pfam" id="PF00530">
    <property type="entry name" value="SRCR"/>
    <property type="match status" value="1"/>
</dbReference>
<sequence length="66" mass="7803">NYLMDDVVCQGNEQRLEDCSFWSEHDCVSREEAGVVCLNPEPIKWQYNIRQPQIENVNSKKSELMR</sequence>
<feature type="disulfide bond" evidence="2">
    <location>
        <begin position="9"/>
        <end position="19"/>
    </location>
</feature>
<dbReference type="Gene3D" id="3.10.250.10">
    <property type="entry name" value="SRCR-like domain"/>
    <property type="match status" value="1"/>
</dbReference>
<accession>A0A1S8WHZ9</accession>
<gene>
    <name evidence="4" type="ORF">X801_10145</name>
</gene>
<organism evidence="4 5">
    <name type="scientific">Opisthorchis viverrini</name>
    <name type="common">Southeast Asian liver fluke</name>
    <dbReference type="NCBI Taxonomy" id="6198"/>
    <lineage>
        <taxon>Eukaryota</taxon>
        <taxon>Metazoa</taxon>
        <taxon>Spiralia</taxon>
        <taxon>Lophotrochozoa</taxon>
        <taxon>Platyhelminthes</taxon>
        <taxon>Trematoda</taxon>
        <taxon>Digenea</taxon>
        <taxon>Opisthorchiida</taxon>
        <taxon>Opisthorchiata</taxon>
        <taxon>Opisthorchiidae</taxon>
        <taxon>Opisthorchis</taxon>
    </lineage>
</organism>
<dbReference type="InterPro" id="IPR001190">
    <property type="entry name" value="SRCR"/>
</dbReference>
<dbReference type="PROSITE" id="PS50287">
    <property type="entry name" value="SRCR_2"/>
    <property type="match status" value="1"/>
</dbReference>
<evidence type="ECO:0000313" key="5">
    <source>
        <dbReference type="Proteomes" id="UP000243686"/>
    </source>
</evidence>
<comment type="caution">
    <text evidence="2">Lacks conserved residue(s) required for the propagation of feature annotation.</text>
</comment>
<keyword evidence="5" id="KW-1185">Reference proteome</keyword>
<evidence type="ECO:0000313" key="4">
    <source>
        <dbReference type="EMBL" id="OON14068.1"/>
    </source>
</evidence>
<evidence type="ECO:0000259" key="3">
    <source>
        <dbReference type="PROSITE" id="PS50287"/>
    </source>
</evidence>
<feature type="non-terminal residue" evidence="4">
    <location>
        <position position="1"/>
    </location>
</feature>
<reference evidence="4 5" key="1">
    <citation type="submission" date="2015-03" db="EMBL/GenBank/DDBJ databases">
        <title>Draft genome of the nematode, Opisthorchis viverrini.</title>
        <authorList>
            <person name="Mitreva M."/>
        </authorList>
    </citation>
    <scope>NUCLEOTIDE SEQUENCE [LARGE SCALE GENOMIC DNA]</scope>
    <source>
        <strain evidence="4">Khon Kaen</strain>
    </source>
</reference>
<dbReference type="InterPro" id="IPR036772">
    <property type="entry name" value="SRCR-like_dom_sf"/>
</dbReference>